<keyword evidence="3" id="KW-0031">Aminopeptidase</keyword>
<dbReference type="GO" id="GO:0008237">
    <property type="term" value="F:metallopeptidase activity"/>
    <property type="evidence" value="ECO:0007669"/>
    <property type="project" value="UniProtKB-KW"/>
</dbReference>
<evidence type="ECO:0000256" key="3">
    <source>
        <dbReference type="ARBA" id="ARBA00022438"/>
    </source>
</evidence>
<dbReference type="InterPro" id="IPR010161">
    <property type="entry name" value="Peptidase_M20B"/>
</dbReference>
<evidence type="ECO:0000259" key="12">
    <source>
        <dbReference type="Pfam" id="PF07687"/>
    </source>
</evidence>
<dbReference type="GO" id="GO:0008270">
    <property type="term" value="F:zinc ion binding"/>
    <property type="evidence" value="ECO:0007669"/>
    <property type="project" value="InterPro"/>
</dbReference>
<feature type="binding site" evidence="11">
    <location>
        <position position="175"/>
    </location>
    <ligand>
        <name>Zn(2+)</name>
        <dbReference type="ChEBI" id="CHEBI:29105"/>
        <label>2</label>
    </ligand>
</feature>
<evidence type="ECO:0000256" key="5">
    <source>
        <dbReference type="ARBA" id="ARBA00022723"/>
    </source>
</evidence>
<comment type="catalytic activity">
    <reaction evidence="1">
        <text>Release of the N-terminal residue from a tripeptide.</text>
        <dbReference type="EC" id="3.4.11.4"/>
    </reaction>
</comment>
<evidence type="ECO:0000256" key="8">
    <source>
        <dbReference type="ARBA" id="ARBA00023049"/>
    </source>
</evidence>
<feature type="binding site" evidence="11">
    <location>
        <position position="140"/>
    </location>
    <ligand>
        <name>Zn(2+)</name>
        <dbReference type="ChEBI" id="CHEBI:29105"/>
        <label>1</label>
    </ligand>
</feature>
<dbReference type="PIRSF" id="PIRSF037215">
    <property type="entry name" value="Peptidase_M20B"/>
    <property type="match status" value="1"/>
</dbReference>
<gene>
    <name evidence="13" type="ORF">B5E75_05275</name>
</gene>
<comment type="caution">
    <text evidence="13">The sequence shown here is derived from an EMBL/GenBank/DDBJ whole genome shotgun (WGS) entry which is preliminary data.</text>
</comment>
<evidence type="ECO:0000313" key="14">
    <source>
        <dbReference type="Proteomes" id="UP000195305"/>
    </source>
</evidence>
<feature type="domain" description="Peptidase M20 dimerisation" evidence="12">
    <location>
        <begin position="206"/>
        <end position="301"/>
    </location>
</feature>
<keyword evidence="8" id="KW-0482">Metalloprotease</keyword>
<dbReference type="PROSITE" id="PS00759">
    <property type="entry name" value="ARGE_DAPE_CPG2_2"/>
    <property type="match status" value="1"/>
</dbReference>
<keyword evidence="6" id="KW-0378">Hydrolase</keyword>
<dbReference type="NCBIfam" id="NF003976">
    <property type="entry name" value="PRK05469.1"/>
    <property type="match status" value="1"/>
</dbReference>
<evidence type="ECO:0000256" key="2">
    <source>
        <dbReference type="ARBA" id="ARBA00009692"/>
    </source>
</evidence>
<evidence type="ECO:0000256" key="4">
    <source>
        <dbReference type="ARBA" id="ARBA00022670"/>
    </source>
</evidence>
<protein>
    <recommendedName>
        <fullName evidence="9">Peptidase T</fullName>
        <ecNumber evidence="9">3.4.11.4</ecNumber>
    </recommendedName>
</protein>
<dbReference type="CDD" id="cd03892">
    <property type="entry name" value="M20_peptT"/>
    <property type="match status" value="1"/>
</dbReference>
<keyword evidence="14" id="KW-1185">Reference proteome</keyword>
<dbReference type="AlphaFoldDB" id="A0A1Y4SY79"/>
<feature type="active site" description="Proton acceptor" evidence="10">
    <location>
        <position position="174"/>
    </location>
</feature>
<evidence type="ECO:0000313" key="13">
    <source>
        <dbReference type="EMBL" id="OUQ34887.1"/>
    </source>
</evidence>
<dbReference type="Gene3D" id="3.30.70.360">
    <property type="match status" value="1"/>
</dbReference>
<accession>A0A1Y4SY79</accession>
<dbReference type="NCBIfam" id="TIGR01882">
    <property type="entry name" value="peptidase-T"/>
    <property type="match status" value="1"/>
</dbReference>
<comment type="similarity">
    <text evidence="2">Belongs to the peptidase M20B family.</text>
</comment>
<dbReference type="PROSITE" id="PS00758">
    <property type="entry name" value="ARGE_DAPE_CPG2_1"/>
    <property type="match status" value="1"/>
</dbReference>
<keyword evidence="7 11" id="KW-0862">Zinc</keyword>
<dbReference type="InterPro" id="IPR011650">
    <property type="entry name" value="Peptidase_M20_dimer"/>
</dbReference>
<name>A0A1Y4SY79_9FIRM</name>
<dbReference type="SUPFAM" id="SSF53187">
    <property type="entry name" value="Zn-dependent exopeptidases"/>
    <property type="match status" value="1"/>
</dbReference>
<feature type="binding site" evidence="11">
    <location>
        <position position="77"/>
    </location>
    <ligand>
        <name>Zn(2+)</name>
        <dbReference type="ChEBI" id="CHEBI:29105"/>
        <label>1</label>
    </ligand>
</feature>
<evidence type="ECO:0000256" key="6">
    <source>
        <dbReference type="ARBA" id="ARBA00022801"/>
    </source>
</evidence>
<comment type="cofactor">
    <cofactor evidence="11">
        <name>Zn(2+)</name>
        <dbReference type="ChEBI" id="CHEBI:29105"/>
    </cofactor>
    <text evidence="11">Binds 2 Zn(2+) ions per subunit.</text>
</comment>
<dbReference type="GO" id="GO:0006518">
    <property type="term" value="P:peptide metabolic process"/>
    <property type="evidence" value="ECO:0007669"/>
    <property type="project" value="InterPro"/>
</dbReference>
<dbReference type="PANTHER" id="PTHR42994:SF1">
    <property type="entry name" value="PEPTIDASE T"/>
    <property type="match status" value="1"/>
</dbReference>
<dbReference type="SUPFAM" id="SSF55031">
    <property type="entry name" value="Bacterial exopeptidase dimerisation domain"/>
    <property type="match status" value="1"/>
</dbReference>
<feature type="active site" evidence="10">
    <location>
        <position position="79"/>
    </location>
</feature>
<dbReference type="InterPro" id="IPR001261">
    <property type="entry name" value="ArgE/DapE_CS"/>
</dbReference>
<dbReference type="RefSeq" id="WP_087357742.1">
    <property type="nucleotide sequence ID" value="NZ_NFLJ01000012.1"/>
</dbReference>
<dbReference type="InterPro" id="IPR036264">
    <property type="entry name" value="Bact_exopeptidase_dim_dom"/>
</dbReference>
<sequence>MNIEERFLKYISFDTQSDPQSTTTPSSMKQLELGKYLVEEMKKIGIEDARLDQSGIVYGTIPARGEHHGPVIGFVAHMDTSPDASGQNVKPQVIRDYQGDTICLNQEKNLYLDPHEFPELLNVIHHDLITTDGTTLLGADDKAGVAIIMSMAEYLYQHPEFNHSDIKIAFTPDEEVGRGTENFDIDGFKADYAYTIDGGNIAEIEYENFNAFSAVVEITGKSIHPGSAKNAMINSIHIAQEFDAMLPVHARPEYTEGYEGFNHLHDIQGNCEKTVMGYIIRNHDLALAKKQCQDFENIASFLNQKYGYDMIKVTIQQDYLNMREHIEQHMYIVDNAMTAMKECGIEPYAVPIRGGTDGANLTYMGLPCPNLGTGGYNFHGPFEYVSITMMKKQVEVLLKMIERNEVM</sequence>
<evidence type="ECO:0000256" key="11">
    <source>
        <dbReference type="PIRSR" id="PIRSR037215-2"/>
    </source>
</evidence>
<feature type="binding site" evidence="11">
    <location>
        <position position="197"/>
    </location>
    <ligand>
        <name>Zn(2+)</name>
        <dbReference type="ChEBI" id="CHEBI:29105"/>
        <label>1</label>
    </ligand>
</feature>
<dbReference type="EC" id="3.4.11.4" evidence="9"/>
<dbReference type="Proteomes" id="UP000195305">
    <property type="component" value="Unassembled WGS sequence"/>
</dbReference>
<dbReference type="NCBIfam" id="NF009920">
    <property type="entry name" value="PRK13381.1"/>
    <property type="match status" value="1"/>
</dbReference>
<organism evidence="13 14">
    <name type="scientific">Massilimicrobiota timonensis</name>
    <dbReference type="NCBI Taxonomy" id="1776392"/>
    <lineage>
        <taxon>Bacteria</taxon>
        <taxon>Bacillati</taxon>
        <taxon>Bacillota</taxon>
        <taxon>Erysipelotrichia</taxon>
        <taxon>Erysipelotrichales</taxon>
        <taxon>Erysipelotrichaceae</taxon>
        <taxon>Massilimicrobiota</taxon>
    </lineage>
</organism>
<dbReference type="OrthoDB" id="9804934at2"/>
<dbReference type="Pfam" id="PF01546">
    <property type="entry name" value="Peptidase_M20"/>
    <property type="match status" value="1"/>
</dbReference>
<dbReference type="GO" id="GO:0006508">
    <property type="term" value="P:proteolysis"/>
    <property type="evidence" value="ECO:0007669"/>
    <property type="project" value="UniProtKB-UniRule"/>
</dbReference>
<keyword evidence="5 11" id="KW-0479">Metal-binding</keyword>
<reference evidence="13 14" key="1">
    <citation type="journal article" date="2018" name="BMC Genomics">
        <title>Whole genome sequencing and function prediction of 133 gut anaerobes isolated from chicken caecum in pure cultures.</title>
        <authorList>
            <person name="Medvecky M."/>
            <person name="Cejkova D."/>
            <person name="Polansky O."/>
            <person name="Karasova D."/>
            <person name="Kubasova T."/>
            <person name="Cizek A."/>
            <person name="Rychlik I."/>
        </authorList>
    </citation>
    <scope>NUCLEOTIDE SEQUENCE [LARGE SCALE GENOMIC DNA]</scope>
    <source>
        <strain evidence="13 14">An13</strain>
    </source>
</reference>
<dbReference type="GO" id="GO:0045148">
    <property type="term" value="F:tripeptide aminopeptidase activity"/>
    <property type="evidence" value="ECO:0007669"/>
    <property type="project" value="UniProtKB-UniRule"/>
</dbReference>
<dbReference type="EMBL" id="NFLJ01000012">
    <property type="protein sequence ID" value="OUQ34887.1"/>
    <property type="molecule type" value="Genomic_DNA"/>
</dbReference>
<dbReference type="Gene3D" id="3.40.630.10">
    <property type="entry name" value="Zn peptidases"/>
    <property type="match status" value="1"/>
</dbReference>
<dbReference type="Pfam" id="PF07687">
    <property type="entry name" value="M20_dimer"/>
    <property type="match status" value="1"/>
</dbReference>
<feature type="binding site" evidence="11">
    <location>
        <position position="140"/>
    </location>
    <ligand>
        <name>Zn(2+)</name>
        <dbReference type="ChEBI" id="CHEBI:29105"/>
        <label>2</label>
    </ligand>
</feature>
<evidence type="ECO:0000256" key="10">
    <source>
        <dbReference type="PIRSR" id="PIRSR037215-1"/>
    </source>
</evidence>
<evidence type="ECO:0000256" key="9">
    <source>
        <dbReference type="NCBIfam" id="TIGR01882"/>
    </source>
</evidence>
<evidence type="ECO:0000256" key="1">
    <source>
        <dbReference type="ARBA" id="ARBA00000870"/>
    </source>
</evidence>
<feature type="binding site" evidence="11">
    <location>
        <position position="379"/>
    </location>
    <ligand>
        <name>Zn(2+)</name>
        <dbReference type="ChEBI" id="CHEBI:29105"/>
        <label>2</label>
    </ligand>
</feature>
<evidence type="ECO:0000256" key="7">
    <source>
        <dbReference type="ARBA" id="ARBA00022833"/>
    </source>
</evidence>
<keyword evidence="4" id="KW-0645">Protease</keyword>
<dbReference type="PANTHER" id="PTHR42994">
    <property type="entry name" value="PEPTIDASE T"/>
    <property type="match status" value="1"/>
</dbReference>
<dbReference type="InterPro" id="IPR002933">
    <property type="entry name" value="Peptidase_M20"/>
</dbReference>
<proteinExistence type="inferred from homology"/>